<comment type="caution">
    <text evidence="3">The sequence shown here is derived from an EMBL/GenBank/DDBJ whole genome shotgun (WGS) entry which is preliminary data.</text>
</comment>
<dbReference type="SMART" id="SM00062">
    <property type="entry name" value="PBPb"/>
    <property type="match status" value="1"/>
</dbReference>
<proteinExistence type="predicted"/>
<evidence type="ECO:0000256" key="1">
    <source>
        <dbReference type="SAM" id="SignalP"/>
    </source>
</evidence>
<dbReference type="PANTHER" id="PTHR38834">
    <property type="entry name" value="PERIPLASMIC SUBSTRATE BINDING PROTEIN FAMILY 3"/>
    <property type="match status" value="1"/>
</dbReference>
<protein>
    <submittedName>
        <fullName evidence="3">ABC transporter substrate-binding protein</fullName>
    </submittedName>
</protein>
<feature type="chain" id="PRO_5020598673" evidence="1">
    <location>
        <begin position="21"/>
        <end position="252"/>
    </location>
</feature>
<dbReference type="Proteomes" id="UP000294829">
    <property type="component" value="Unassembled WGS sequence"/>
</dbReference>
<dbReference type="AlphaFoldDB" id="A0A4R5W3E5"/>
<feature type="domain" description="Solute-binding protein family 3/N-terminal" evidence="2">
    <location>
        <begin position="22"/>
        <end position="241"/>
    </location>
</feature>
<evidence type="ECO:0000259" key="2">
    <source>
        <dbReference type="SMART" id="SM00062"/>
    </source>
</evidence>
<sequence>MKKLLFVAALCLMFASTCMAQSLSIYTEDNAQTKNVDGKFAGLDFDILSELQKRVGNTDRIELVPLTRGIKYLDTQANTILFSLARTKERNNRYQWIGPISESSYGFYAKADSTITINNLDDAKKVASIGVYRNDIRDQFLTKEGFTNLDRADNNLSNFKKLMAGRTAVIASSAFGIKDETKRTGYSMQDVKLLYVFLKSPVYIAASKDTNPKVVSSWNNALESIKKDGTLKAIFKKYFPDQEFQDAGVPAF</sequence>
<keyword evidence="4" id="KW-1185">Reference proteome</keyword>
<keyword evidence="1" id="KW-0732">Signal</keyword>
<accession>A0A4R5W3E5</accession>
<evidence type="ECO:0000313" key="3">
    <source>
        <dbReference type="EMBL" id="TDK67274.1"/>
    </source>
</evidence>
<dbReference type="InterPro" id="IPR001638">
    <property type="entry name" value="Solute-binding_3/MltF_N"/>
</dbReference>
<dbReference type="Pfam" id="PF00497">
    <property type="entry name" value="SBP_bac_3"/>
    <property type="match status" value="1"/>
</dbReference>
<evidence type="ECO:0000313" key="4">
    <source>
        <dbReference type="Proteomes" id="UP000294829"/>
    </source>
</evidence>
<organism evidence="3 4">
    <name type="scientific">Sapientia aquatica</name>
    <dbReference type="NCBI Taxonomy" id="1549640"/>
    <lineage>
        <taxon>Bacteria</taxon>
        <taxon>Pseudomonadati</taxon>
        <taxon>Pseudomonadota</taxon>
        <taxon>Betaproteobacteria</taxon>
        <taxon>Burkholderiales</taxon>
        <taxon>Oxalobacteraceae</taxon>
        <taxon>Sapientia</taxon>
    </lineage>
</organism>
<dbReference type="OrthoDB" id="8594082at2"/>
<dbReference type="PANTHER" id="PTHR38834:SF3">
    <property type="entry name" value="SOLUTE-BINDING PROTEIN FAMILY 3_N-TERMINAL DOMAIN-CONTAINING PROTEIN"/>
    <property type="match status" value="1"/>
</dbReference>
<dbReference type="RefSeq" id="WP_133326364.1">
    <property type="nucleotide sequence ID" value="NZ_SMYL01000002.1"/>
</dbReference>
<reference evidence="3 4" key="1">
    <citation type="submission" date="2019-03" db="EMBL/GenBank/DDBJ databases">
        <title>Sapientia aquatica gen. nov., sp. nov., isolated from a crater lake.</title>
        <authorList>
            <person name="Felfoldi T."/>
            <person name="Szabo A."/>
            <person name="Toth E."/>
            <person name="Schumann P."/>
            <person name="Keki Z."/>
            <person name="Marialigeti K."/>
            <person name="Mathe I."/>
        </authorList>
    </citation>
    <scope>NUCLEOTIDE SEQUENCE [LARGE SCALE GENOMIC DNA]</scope>
    <source>
        <strain evidence="3 4">SA-152</strain>
    </source>
</reference>
<dbReference type="Gene3D" id="3.40.190.10">
    <property type="entry name" value="Periplasmic binding protein-like II"/>
    <property type="match status" value="2"/>
</dbReference>
<dbReference type="EMBL" id="SMYL01000002">
    <property type="protein sequence ID" value="TDK67274.1"/>
    <property type="molecule type" value="Genomic_DNA"/>
</dbReference>
<feature type="signal peptide" evidence="1">
    <location>
        <begin position="1"/>
        <end position="20"/>
    </location>
</feature>
<name>A0A4R5W3E5_9BURK</name>
<dbReference type="SUPFAM" id="SSF53850">
    <property type="entry name" value="Periplasmic binding protein-like II"/>
    <property type="match status" value="1"/>
</dbReference>
<gene>
    <name evidence="3" type="ORF">E2I14_05805</name>
</gene>